<dbReference type="PANTHER" id="PTHR37542">
    <property type="entry name" value="HELO DOMAIN-CONTAINING PROTEIN-RELATED"/>
    <property type="match status" value="1"/>
</dbReference>
<dbReference type="AlphaFoldDB" id="A0AAV9V198"/>
<evidence type="ECO:0000313" key="3">
    <source>
        <dbReference type="EMBL" id="KAK6353508.1"/>
    </source>
</evidence>
<organism evidence="3 4">
    <name type="scientific">Orbilia brochopaga</name>
    <dbReference type="NCBI Taxonomy" id="3140254"/>
    <lineage>
        <taxon>Eukaryota</taxon>
        <taxon>Fungi</taxon>
        <taxon>Dikarya</taxon>
        <taxon>Ascomycota</taxon>
        <taxon>Pezizomycotina</taxon>
        <taxon>Orbiliomycetes</taxon>
        <taxon>Orbiliales</taxon>
        <taxon>Orbiliaceae</taxon>
        <taxon>Orbilia</taxon>
    </lineage>
</organism>
<protein>
    <recommendedName>
        <fullName evidence="2">Protein kinase domain-containing protein</fullName>
    </recommendedName>
</protein>
<reference evidence="3 4" key="1">
    <citation type="submission" date="2019-10" db="EMBL/GenBank/DDBJ databases">
        <authorList>
            <person name="Palmer J.M."/>
        </authorList>
    </citation>
    <scope>NUCLEOTIDE SEQUENCE [LARGE SCALE GENOMIC DNA]</scope>
    <source>
        <strain evidence="3 4">TWF696</strain>
    </source>
</reference>
<proteinExistence type="predicted"/>
<evidence type="ECO:0000313" key="4">
    <source>
        <dbReference type="Proteomes" id="UP001375240"/>
    </source>
</evidence>
<gene>
    <name evidence="3" type="ORF">TWF696_005471</name>
</gene>
<dbReference type="GO" id="GO:0004672">
    <property type="term" value="F:protein kinase activity"/>
    <property type="evidence" value="ECO:0007669"/>
    <property type="project" value="InterPro"/>
</dbReference>
<dbReference type="GO" id="GO:0005524">
    <property type="term" value="F:ATP binding"/>
    <property type="evidence" value="ECO:0007669"/>
    <property type="project" value="InterPro"/>
</dbReference>
<comment type="caution">
    <text evidence="3">The sequence shown here is derived from an EMBL/GenBank/DDBJ whole genome shotgun (WGS) entry which is preliminary data.</text>
</comment>
<feature type="region of interest" description="Disordered" evidence="1">
    <location>
        <begin position="226"/>
        <end position="250"/>
    </location>
</feature>
<name>A0AAV9V198_9PEZI</name>
<dbReference type="SUPFAM" id="SSF56112">
    <property type="entry name" value="Protein kinase-like (PK-like)"/>
    <property type="match status" value="1"/>
</dbReference>
<dbReference type="Gene3D" id="1.20.120.1020">
    <property type="entry name" value="Prion-inhibition and propagation, HeLo domain"/>
    <property type="match status" value="1"/>
</dbReference>
<evidence type="ECO:0000259" key="2">
    <source>
        <dbReference type="PROSITE" id="PS50011"/>
    </source>
</evidence>
<sequence length="582" mass="65353">MDLFGTAVTAIHEIYTITVFIREVVQEIKNYDESIAQIQAKFDIEYAFLVEFKRLFFDDDDKLRQYQYLSPHLLRAIDAVVVELNKGLADYRLFIKGHGLDISDLEADSAAAAVAELAIQKSEDVDAASVQAPTGKRAKLQGFWDNMKKEVGEKKRQLKWALFNKEKIEALVDQYEIWSGKLRRVMKLVLLVEGRVGSQTQADLANNHTKPALGLGKAAARQIRAQDSEPSTDFTPVEGEFEPGPGRQDASASYQIGTYIDELGESIPAISEQHAFDIFEDDTDEYTKQRIRLQMIRSLAWMLTVDNASRDEGPGETSTDLLQCIGYVEDNGNKYPALLYRLPASEPNLGKQTLYDYINPATVPSLGDRFHVAWSLASTVFNIHTSGWVHKNIQSRGILISSANQASGKRPTPYLVGWTAARPRTRQLGLVSLAAGQLRMQMEKKQSQPPAVPLESQLYMHGDRYGGTTRGYECKHDIYSLGVVLLEIGLWEPMGKIFEDGCKLAKRKGKLPPYAAVLQKLIQKSEDSDLARAMGREYGRIVRRCLKTEFEVDQDQEDDKHTLLISQFQTLVVDRLQAGSLL</sequence>
<dbReference type="PROSITE" id="PS50011">
    <property type="entry name" value="PROTEIN_KINASE_DOM"/>
    <property type="match status" value="1"/>
</dbReference>
<evidence type="ECO:0000256" key="1">
    <source>
        <dbReference type="SAM" id="MobiDB-lite"/>
    </source>
</evidence>
<dbReference type="EMBL" id="JAVHNQ010000003">
    <property type="protein sequence ID" value="KAK6353508.1"/>
    <property type="molecule type" value="Genomic_DNA"/>
</dbReference>
<accession>A0AAV9V198</accession>
<feature type="domain" description="Protein kinase" evidence="2">
    <location>
        <begin position="185"/>
        <end position="564"/>
    </location>
</feature>
<dbReference type="PANTHER" id="PTHR37542:SF1">
    <property type="entry name" value="PRION-INHIBITION AND PROPAGATION HELO DOMAIN-CONTAINING PROTEIN"/>
    <property type="match status" value="1"/>
</dbReference>
<dbReference type="InterPro" id="IPR011009">
    <property type="entry name" value="Kinase-like_dom_sf"/>
</dbReference>
<dbReference type="Gene3D" id="1.10.510.10">
    <property type="entry name" value="Transferase(Phosphotransferase) domain 1"/>
    <property type="match status" value="1"/>
</dbReference>
<dbReference type="Proteomes" id="UP001375240">
    <property type="component" value="Unassembled WGS sequence"/>
</dbReference>
<keyword evidence="4" id="KW-1185">Reference proteome</keyword>
<dbReference type="InterPro" id="IPR000719">
    <property type="entry name" value="Prot_kinase_dom"/>
</dbReference>
<dbReference type="InterPro" id="IPR038305">
    <property type="entry name" value="HeLo_sf"/>
</dbReference>